<organism evidence="1 2">
    <name type="scientific">Smallanthus sonchifolius</name>
    <dbReference type="NCBI Taxonomy" id="185202"/>
    <lineage>
        <taxon>Eukaryota</taxon>
        <taxon>Viridiplantae</taxon>
        <taxon>Streptophyta</taxon>
        <taxon>Embryophyta</taxon>
        <taxon>Tracheophyta</taxon>
        <taxon>Spermatophyta</taxon>
        <taxon>Magnoliopsida</taxon>
        <taxon>eudicotyledons</taxon>
        <taxon>Gunneridae</taxon>
        <taxon>Pentapetalae</taxon>
        <taxon>asterids</taxon>
        <taxon>campanulids</taxon>
        <taxon>Asterales</taxon>
        <taxon>Asteraceae</taxon>
        <taxon>Asteroideae</taxon>
        <taxon>Heliantheae alliance</taxon>
        <taxon>Millerieae</taxon>
        <taxon>Smallanthus</taxon>
    </lineage>
</organism>
<comment type="caution">
    <text evidence="1">The sequence shown here is derived from an EMBL/GenBank/DDBJ whole genome shotgun (WGS) entry which is preliminary data.</text>
</comment>
<name>A0ACB9JNQ5_9ASTR</name>
<dbReference type="EMBL" id="CM042020">
    <property type="protein sequence ID" value="KAI3821781.1"/>
    <property type="molecule type" value="Genomic_DNA"/>
</dbReference>
<proteinExistence type="predicted"/>
<gene>
    <name evidence="1" type="ORF">L1987_09353</name>
</gene>
<accession>A0ACB9JNQ5</accession>
<dbReference type="Proteomes" id="UP001056120">
    <property type="component" value="Linkage Group LG03"/>
</dbReference>
<keyword evidence="2" id="KW-1185">Reference proteome</keyword>
<protein>
    <submittedName>
        <fullName evidence="1">Uncharacterized protein</fullName>
    </submittedName>
</protein>
<reference evidence="2" key="1">
    <citation type="journal article" date="2022" name="Mol. Ecol. Resour.">
        <title>The genomes of chicory, endive, great burdock and yacon provide insights into Asteraceae palaeo-polyploidization history and plant inulin production.</title>
        <authorList>
            <person name="Fan W."/>
            <person name="Wang S."/>
            <person name="Wang H."/>
            <person name="Wang A."/>
            <person name="Jiang F."/>
            <person name="Liu H."/>
            <person name="Zhao H."/>
            <person name="Xu D."/>
            <person name="Zhang Y."/>
        </authorList>
    </citation>
    <scope>NUCLEOTIDE SEQUENCE [LARGE SCALE GENOMIC DNA]</scope>
    <source>
        <strain evidence="2">cv. Yunnan</strain>
    </source>
</reference>
<evidence type="ECO:0000313" key="1">
    <source>
        <dbReference type="EMBL" id="KAI3821781.1"/>
    </source>
</evidence>
<reference evidence="1 2" key="2">
    <citation type="journal article" date="2022" name="Mol. Ecol. Resour.">
        <title>The genomes of chicory, endive, great burdock and yacon provide insights into Asteraceae paleo-polyploidization history and plant inulin production.</title>
        <authorList>
            <person name="Fan W."/>
            <person name="Wang S."/>
            <person name="Wang H."/>
            <person name="Wang A."/>
            <person name="Jiang F."/>
            <person name="Liu H."/>
            <person name="Zhao H."/>
            <person name="Xu D."/>
            <person name="Zhang Y."/>
        </authorList>
    </citation>
    <scope>NUCLEOTIDE SEQUENCE [LARGE SCALE GENOMIC DNA]</scope>
    <source>
        <strain evidence="2">cv. Yunnan</strain>
        <tissue evidence="1">Leaves</tissue>
    </source>
</reference>
<sequence>MVFCEVSRSFSALEFLEHCFIDFWLYFFGFFGSEDCFVFERLLGSFSLDWILISSLLIIETFLQWSLLKLEEEGIETSGRHFLLSVGHRNYLSVPLSVEGTTETSIFCPVISKLTLQISHSKLVSLEAGKFRARFLTRN</sequence>
<evidence type="ECO:0000313" key="2">
    <source>
        <dbReference type="Proteomes" id="UP001056120"/>
    </source>
</evidence>